<evidence type="ECO:0000256" key="2">
    <source>
        <dbReference type="ARBA" id="ARBA00023180"/>
    </source>
</evidence>
<keyword evidence="5" id="KW-1185">Reference proteome</keyword>
<dbReference type="Proteomes" id="UP000694388">
    <property type="component" value="Unplaced"/>
</dbReference>
<dbReference type="InterPro" id="IPR048290">
    <property type="entry name" value="ZP_chr"/>
</dbReference>
<dbReference type="InterPro" id="IPR055356">
    <property type="entry name" value="ZP-N"/>
</dbReference>
<dbReference type="GeneTree" id="ENSGT00940000163503"/>
<dbReference type="PANTHER" id="PTHR47130:SF5">
    <property type="entry name" value="ZP DOMAIN-CONTAINING PROTEIN"/>
    <property type="match status" value="1"/>
</dbReference>
<dbReference type="InterPro" id="IPR042235">
    <property type="entry name" value="ZP-C_dom"/>
</dbReference>
<dbReference type="Gene3D" id="2.60.40.4100">
    <property type="entry name" value="Zona pellucida, ZP-C domain"/>
    <property type="match status" value="1"/>
</dbReference>
<dbReference type="SMART" id="SM00241">
    <property type="entry name" value="ZP"/>
    <property type="match status" value="1"/>
</dbReference>
<keyword evidence="2" id="KW-0325">Glycoprotein</keyword>
<dbReference type="InterPro" id="IPR001507">
    <property type="entry name" value="ZP_dom"/>
</dbReference>
<name>A0A8C4N4I6_EPTBU</name>
<evidence type="ECO:0000313" key="5">
    <source>
        <dbReference type="Proteomes" id="UP000694388"/>
    </source>
</evidence>
<evidence type="ECO:0000256" key="1">
    <source>
        <dbReference type="ARBA" id="ARBA00023157"/>
    </source>
</evidence>
<dbReference type="PROSITE" id="PS51034">
    <property type="entry name" value="ZP_2"/>
    <property type="match status" value="1"/>
</dbReference>
<dbReference type="PRINTS" id="PR00023">
    <property type="entry name" value="ZPELLUCIDA"/>
</dbReference>
<dbReference type="Gene3D" id="2.60.40.3210">
    <property type="entry name" value="Zona pellucida, ZP-N domain"/>
    <property type="match status" value="1"/>
</dbReference>
<feature type="domain" description="ZP" evidence="3">
    <location>
        <begin position="103"/>
        <end position="311"/>
    </location>
</feature>
<dbReference type="InterPro" id="IPR055355">
    <property type="entry name" value="ZP-C"/>
</dbReference>
<keyword evidence="1" id="KW-1015">Disulfide bond</keyword>
<dbReference type="PANTHER" id="PTHR47130">
    <property type="entry name" value="SI:DKEY-19B23.11-RELATED"/>
    <property type="match status" value="1"/>
</dbReference>
<dbReference type="Ensembl" id="ENSEBUT00000001482.1">
    <property type="protein sequence ID" value="ENSEBUP00000001163.1"/>
    <property type="gene ID" value="ENSEBUG00000001068.1"/>
</dbReference>
<dbReference type="Pfam" id="PF23344">
    <property type="entry name" value="ZP-N"/>
    <property type="match status" value="1"/>
</dbReference>
<reference evidence="4" key="1">
    <citation type="submission" date="2025-08" db="UniProtKB">
        <authorList>
            <consortium name="Ensembl"/>
        </authorList>
    </citation>
    <scope>IDENTIFICATION</scope>
</reference>
<proteinExistence type="predicted"/>
<accession>A0A8C4N4I6</accession>
<protein>
    <recommendedName>
        <fullName evidence="3">ZP domain-containing protein</fullName>
    </recommendedName>
</protein>
<evidence type="ECO:0000313" key="4">
    <source>
        <dbReference type="Ensembl" id="ENSEBUP00000001163.1"/>
    </source>
</evidence>
<dbReference type="AlphaFoldDB" id="A0A8C4N4I6"/>
<sequence length="311" mass="35335">MGTCTEEGLKLVISSSLLGPHWLLFEGGTWLGPSNLRRLGYNLHRNGTHLSLVVPHGAEGLLYEETDPSHVRYSFTLLLKDNVTLETKTNFTVTCRAPAAQISCFPNGTVAFTAPRVDIKPPVDMSKLALHDSSCGPQKVGPNGAYFEFGVDTCGTLRKLHDDFLVYENEVSVPRETLSFGHTFITRDNVYRLKVTCSYRLNDTLSLIASARSGQRARFEFAPVLPIQMVFRQADQHEMDLTFRMAKDEHFSEYYVPSEYPVVKFLQDPLFFEVRLLGLNYKNIELFLHNCWATERPNRDSIPQWPVISKR</sequence>
<evidence type="ECO:0000259" key="3">
    <source>
        <dbReference type="PROSITE" id="PS51034"/>
    </source>
</evidence>
<reference evidence="4" key="2">
    <citation type="submission" date="2025-09" db="UniProtKB">
        <authorList>
            <consortium name="Ensembl"/>
        </authorList>
    </citation>
    <scope>IDENTIFICATION</scope>
</reference>
<dbReference type="Pfam" id="PF00100">
    <property type="entry name" value="Zona_pellucida"/>
    <property type="match status" value="1"/>
</dbReference>
<organism evidence="4 5">
    <name type="scientific">Eptatretus burgeri</name>
    <name type="common">Inshore hagfish</name>
    <dbReference type="NCBI Taxonomy" id="7764"/>
    <lineage>
        <taxon>Eukaryota</taxon>
        <taxon>Metazoa</taxon>
        <taxon>Chordata</taxon>
        <taxon>Craniata</taxon>
        <taxon>Vertebrata</taxon>
        <taxon>Cyclostomata</taxon>
        <taxon>Myxini</taxon>
        <taxon>Myxiniformes</taxon>
        <taxon>Myxinidae</taxon>
        <taxon>Eptatretinae</taxon>
        <taxon>Eptatretus</taxon>
    </lineage>
</organism>